<dbReference type="Proteomes" id="UP000481030">
    <property type="component" value="Unassembled WGS sequence"/>
</dbReference>
<dbReference type="InterPro" id="IPR020846">
    <property type="entry name" value="MFS_dom"/>
</dbReference>
<keyword evidence="4 7" id="KW-0812">Transmembrane</keyword>
<dbReference type="Gene3D" id="1.20.1250.20">
    <property type="entry name" value="MFS general substrate transporter like domains"/>
    <property type="match status" value="1"/>
</dbReference>
<feature type="transmembrane region" description="Helical" evidence="7">
    <location>
        <begin position="52"/>
        <end position="70"/>
    </location>
</feature>
<dbReference type="AlphaFoldDB" id="A0A6L3V9X2"/>
<dbReference type="PANTHER" id="PTHR23517:SF2">
    <property type="entry name" value="MULTIDRUG RESISTANCE PROTEIN MDTH"/>
    <property type="match status" value="1"/>
</dbReference>
<evidence type="ECO:0000256" key="1">
    <source>
        <dbReference type="ARBA" id="ARBA00004651"/>
    </source>
</evidence>
<keyword evidence="10" id="KW-1185">Reference proteome</keyword>
<dbReference type="EMBL" id="WBOS01000001">
    <property type="protein sequence ID" value="KAB2338410.1"/>
    <property type="molecule type" value="Genomic_DNA"/>
</dbReference>
<keyword evidence="5 7" id="KW-1133">Transmembrane helix</keyword>
<dbReference type="SUPFAM" id="SSF103473">
    <property type="entry name" value="MFS general substrate transporter"/>
    <property type="match status" value="1"/>
</dbReference>
<evidence type="ECO:0000313" key="10">
    <source>
        <dbReference type="Proteomes" id="UP000481030"/>
    </source>
</evidence>
<keyword evidence="3" id="KW-1003">Cell membrane</keyword>
<organism evidence="9 10">
    <name type="scientific">Cytobacillus depressus</name>
    <dbReference type="NCBI Taxonomy" id="1602942"/>
    <lineage>
        <taxon>Bacteria</taxon>
        <taxon>Bacillati</taxon>
        <taxon>Bacillota</taxon>
        <taxon>Bacilli</taxon>
        <taxon>Bacillales</taxon>
        <taxon>Bacillaceae</taxon>
        <taxon>Cytobacillus</taxon>
    </lineage>
</organism>
<gene>
    <name evidence="9" type="ORF">F7731_02285</name>
</gene>
<proteinExistence type="predicted"/>
<dbReference type="PROSITE" id="PS50850">
    <property type="entry name" value="MFS"/>
    <property type="match status" value="1"/>
</dbReference>
<feature type="transmembrane region" description="Helical" evidence="7">
    <location>
        <begin position="259"/>
        <end position="277"/>
    </location>
</feature>
<feature type="transmembrane region" description="Helical" evidence="7">
    <location>
        <begin position="115"/>
        <end position="132"/>
    </location>
</feature>
<evidence type="ECO:0000256" key="3">
    <source>
        <dbReference type="ARBA" id="ARBA00022475"/>
    </source>
</evidence>
<evidence type="ECO:0000256" key="7">
    <source>
        <dbReference type="SAM" id="Phobius"/>
    </source>
</evidence>
<evidence type="ECO:0000259" key="8">
    <source>
        <dbReference type="PROSITE" id="PS50850"/>
    </source>
</evidence>
<comment type="subcellular location">
    <subcellularLocation>
        <location evidence="1">Cell membrane</location>
        <topology evidence="1">Multi-pass membrane protein</topology>
    </subcellularLocation>
</comment>
<keyword evidence="2" id="KW-0813">Transport</keyword>
<feature type="transmembrane region" description="Helical" evidence="7">
    <location>
        <begin position="289"/>
        <end position="306"/>
    </location>
</feature>
<dbReference type="InterPro" id="IPR036259">
    <property type="entry name" value="MFS_trans_sf"/>
</dbReference>
<sequence>MRYTNDNCTDTLLIDSFWMKGENLMRAIRLLLVNSFLMNVSFFAFIPFLSAYITGSLALSAGIAGVILMIRQLTQQGTSFLSGMLGDRFDYRILISTGMILRGAGFLLFSFCTTPMELIVAAVITGIGGSLFEPTSKAAMSIFTPPSKRGDIFALDKIVRHSGIICAGILGGILLQLDFFFSSFVCGGIFVFSGLITFSILPKENVNVPKQSFKDSWQKVKSDRLFIYFTISMIGFWFMFMQLYLTIPLHAAKVFNSPTFVSSLFIVYGMIVVFLQYPLQKWTKKFSRLSVIKVGMGIMGTGILLIGMSDSFLIFWGGFCAYAVGIMLVEPTSYEYTSEIAPPQFSASYFGFSLLAMAIGGSLSQGAGGWMYEHMPHVNWIICTLAGLISAIGIQWLQWILRKNIQFRESKNETYFM</sequence>
<feature type="transmembrane region" description="Helical" evidence="7">
    <location>
        <begin position="378"/>
        <end position="401"/>
    </location>
</feature>
<dbReference type="PANTHER" id="PTHR23517">
    <property type="entry name" value="RESISTANCE PROTEIN MDTM, PUTATIVE-RELATED-RELATED"/>
    <property type="match status" value="1"/>
</dbReference>
<feature type="transmembrane region" description="Helical" evidence="7">
    <location>
        <begin position="312"/>
        <end position="329"/>
    </location>
</feature>
<feature type="transmembrane region" description="Helical" evidence="7">
    <location>
        <begin position="27"/>
        <end position="46"/>
    </location>
</feature>
<protein>
    <submittedName>
        <fullName evidence="9">MFS transporter</fullName>
    </submittedName>
</protein>
<name>A0A6L3V9X2_9BACI</name>
<dbReference type="GO" id="GO:0022857">
    <property type="term" value="F:transmembrane transporter activity"/>
    <property type="evidence" value="ECO:0007669"/>
    <property type="project" value="InterPro"/>
</dbReference>
<reference evidence="9 10" key="1">
    <citation type="journal article" date="2016" name="Antonie Van Leeuwenhoek">
        <title>Bacillus depressus sp. nov., isolated from soil of a sunflower field.</title>
        <authorList>
            <person name="Wei X."/>
            <person name="Xin D."/>
            <person name="Xin Y."/>
            <person name="Zhang H."/>
            <person name="Wang T."/>
            <person name="Zhang J."/>
        </authorList>
    </citation>
    <scope>NUCLEOTIDE SEQUENCE [LARGE SCALE GENOMIC DNA]</scope>
    <source>
        <strain evidence="9 10">BZ1</strain>
    </source>
</reference>
<accession>A0A6L3V9X2</accession>
<dbReference type="Pfam" id="PF07690">
    <property type="entry name" value="MFS_1"/>
    <property type="match status" value="1"/>
</dbReference>
<feature type="transmembrane region" description="Helical" evidence="7">
    <location>
        <begin position="181"/>
        <end position="201"/>
    </location>
</feature>
<evidence type="ECO:0000313" key="9">
    <source>
        <dbReference type="EMBL" id="KAB2338410.1"/>
    </source>
</evidence>
<comment type="caution">
    <text evidence="9">The sequence shown here is derived from an EMBL/GenBank/DDBJ whole genome shotgun (WGS) entry which is preliminary data.</text>
</comment>
<dbReference type="InterPro" id="IPR050171">
    <property type="entry name" value="MFS_Transporters"/>
</dbReference>
<feature type="domain" description="Major facilitator superfamily (MFS) profile" evidence="8">
    <location>
        <begin position="27"/>
        <end position="417"/>
    </location>
</feature>
<dbReference type="GO" id="GO:0005886">
    <property type="term" value="C:plasma membrane"/>
    <property type="evidence" value="ECO:0007669"/>
    <property type="project" value="UniProtKB-SubCell"/>
</dbReference>
<dbReference type="InterPro" id="IPR011701">
    <property type="entry name" value="MFS"/>
</dbReference>
<evidence type="ECO:0000256" key="4">
    <source>
        <dbReference type="ARBA" id="ARBA00022692"/>
    </source>
</evidence>
<evidence type="ECO:0000256" key="2">
    <source>
        <dbReference type="ARBA" id="ARBA00022448"/>
    </source>
</evidence>
<evidence type="ECO:0000256" key="5">
    <source>
        <dbReference type="ARBA" id="ARBA00022989"/>
    </source>
</evidence>
<dbReference type="OrthoDB" id="56516at2"/>
<keyword evidence="6 7" id="KW-0472">Membrane</keyword>
<feature type="transmembrane region" description="Helical" evidence="7">
    <location>
        <begin position="225"/>
        <end position="247"/>
    </location>
</feature>
<feature type="transmembrane region" description="Helical" evidence="7">
    <location>
        <begin position="349"/>
        <end position="372"/>
    </location>
</feature>
<dbReference type="CDD" id="cd17329">
    <property type="entry name" value="MFS_MdtH_MDR_like"/>
    <property type="match status" value="1"/>
</dbReference>
<evidence type="ECO:0000256" key="6">
    <source>
        <dbReference type="ARBA" id="ARBA00023136"/>
    </source>
</evidence>